<feature type="region of interest" description="Disordered" evidence="1">
    <location>
        <begin position="63"/>
        <end position="82"/>
    </location>
</feature>
<sequence length="82" mass="9552">MECPLCGHQKTHKHGKTSKGSQRYYCPECLQTFPAECWANTDTFDTLYYRRKVEPEKMPMVLQDHVEGSSLRGISRERESGR</sequence>
<dbReference type="AlphaFoldDB" id="A0A3N6PUI1"/>
<comment type="caution">
    <text evidence="2">The sequence shown here is derived from an EMBL/GenBank/DDBJ whole genome shotgun (WGS) entry which is preliminary data.</text>
</comment>
<evidence type="ECO:0000313" key="3">
    <source>
        <dbReference type="Proteomes" id="UP000269154"/>
    </source>
</evidence>
<gene>
    <name evidence="2" type="ORF">D5R40_01940</name>
</gene>
<organism evidence="2 3">
    <name type="scientific">Okeania hirsuta</name>
    <dbReference type="NCBI Taxonomy" id="1458930"/>
    <lineage>
        <taxon>Bacteria</taxon>
        <taxon>Bacillati</taxon>
        <taxon>Cyanobacteriota</taxon>
        <taxon>Cyanophyceae</taxon>
        <taxon>Oscillatoriophycideae</taxon>
        <taxon>Oscillatoriales</taxon>
        <taxon>Microcoleaceae</taxon>
        <taxon>Okeania</taxon>
    </lineage>
</organism>
<dbReference type="Proteomes" id="UP000269154">
    <property type="component" value="Unassembled WGS sequence"/>
</dbReference>
<dbReference type="EMBL" id="RCBY01000006">
    <property type="protein sequence ID" value="RQH55454.1"/>
    <property type="molecule type" value="Genomic_DNA"/>
</dbReference>
<reference evidence="2 3" key="1">
    <citation type="journal article" date="2018" name="ACS Chem. Biol.">
        <title>Ketoreductase domain dysfunction expands chemodiversity: malyngamide biosynthesis in the cyanobacterium Okeania hirsuta.</title>
        <authorList>
            <person name="Moss N.A."/>
            <person name="Leao T."/>
            <person name="Rankin M."/>
            <person name="McCullough T.M."/>
            <person name="Qu P."/>
            <person name="Korobeynikov A."/>
            <person name="Smith J.L."/>
            <person name="Gerwick L."/>
            <person name="Gerwick W.H."/>
        </authorList>
    </citation>
    <scope>NUCLEOTIDE SEQUENCE [LARGE SCALE GENOMIC DNA]</scope>
    <source>
        <strain evidence="2 3">PAB10Feb10-1</strain>
    </source>
</reference>
<accession>A0A3N6PUI1</accession>
<evidence type="ECO:0000256" key="1">
    <source>
        <dbReference type="SAM" id="MobiDB-lite"/>
    </source>
</evidence>
<keyword evidence="3" id="KW-1185">Reference proteome</keyword>
<proteinExistence type="predicted"/>
<feature type="region of interest" description="Disordered" evidence="1">
    <location>
        <begin position="1"/>
        <end position="20"/>
    </location>
</feature>
<name>A0A3N6PUI1_9CYAN</name>
<evidence type="ECO:0000313" key="2">
    <source>
        <dbReference type="EMBL" id="RQH55454.1"/>
    </source>
</evidence>
<dbReference type="OrthoDB" id="514004at2"/>
<protein>
    <submittedName>
        <fullName evidence="2">IS1 family transposase</fullName>
    </submittedName>
</protein>